<comment type="caution">
    <text evidence="1">The sequence shown here is derived from an EMBL/GenBank/DDBJ whole genome shotgun (WGS) entry which is preliminary data.</text>
</comment>
<dbReference type="Proteomes" id="UP001362999">
    <property type="component" value="Unassembled WGS sequence"/>
</dbReference>
<name>A0AAV9ZZ93_9AGAR</name>
<evidence type="ECO:0000313" key="1">
    <source>
        <dbReference type="EMBL" id="KAK6996106.1"/>
    </source>
</evidence>
<evidence type="ECO:0000313" key="2">
    <source>
        <dbReference type="Proteomes" id="UP001362999"/>
    </source>
</evidence>
<protein>
    <submittedName>
        <fullName evidence="1">Uncharacterized protein</fullName>
    </submittedName>
</protein>
<dbReference type="AlphaFoldDB" id="A0AAV9ZZ93"/>
<feature type="non-terminal residue" evidence="1">
    <location>
        <position position="1"/>
    </location>
</feature>
<sequence>CSGVMLNWAAGPIFKTYPWSVHLDECTAKLGFRPDRFTGEGDETRIWLRSDTCSGISDAGHAECTPCRRISDGKQIETMETRAKNAPPHTPYQYLSHAQLVSMLQKFADEKNTLQLKILSLTRQVGRTSKRLSDHKRLLMALATHDIPRLHHLIRLAIKQGAGIDEILWRIEDAAKRLYHVKSFTDSEKKFMR</sequence>
<feature type="non-terminal residue" evidence="1">
    <location>
        <position position="193"/>
    </location>
</feature>
<gene>
    <name evidence="1" type="ORF">R3P38DRAFT_2472855</name>
</gene>
<proteinExistence type="predicted"/>
<dbReference type="EMBL" id="JAWWNJ010000099">
    <property type="protein sequence ID" value="KAK6996106.1"/>
    <property type="molecule type" value="Genomic_DNA"/>
</dbReference>
<organism evidence="1 2">
    <name type="scientific">Favolaschia claudopus</name>
    <dbReference type="NCBI Taxonomy" id="2862362"/>
    <lineage>
        <taxon>Eukaryota</taxon>
        <taxon>Fungi</taxon>
        <taxon>Dikarya</taxon>
        <taxon>Basidiomycota</taxon>
        <taxon>Agaricomycotina</taxon>
        <taxon>Agaricomycetes</taxon>
        <taxon>Agaricomycetidae</taxon>
        <taxon>Agaricales</taxon>
        <taxon>Marasmiineae</taxon>
        <taxon>Mycenaceae</taxon>
        <taxon>Favolaschia</taxon>
    </lineage>
</organism>
<reference evidence="1 2" key="1">
    <citation type="journal article" date="2024" name="J Genomics">
        <title>Draft genome sequencing and assembly of Favolaschia claudopus CIRM-BRFM 2984 isolated from oak limbs.</title>
        <authorList>
            <person name="Navarro D."/>
            <person name="Drula E."/>
            <person name="Chaduli D."/>
            <person name="Cazenave R."/>
            <person name="Ahrendt S."/>
            <person name="Wang J."/>
            <person name="Lipzen A."/>
            <person name="Daum C."/>
            <person name="Barry K."/>
            <person name="Grigoriev I.V."/>
            <person name="Favel A."/>
            <person name="Rosso M.N."/>
            <person name="Martin F."/>
        </authorList>
    </citation>
    <scope>NUCLEOTIDE SEQUENCE [LARGE SCALE GENOMIC DNA]</scope>
    <source>
        <strain evidence="1 2">CIRM-BRFM 2984</strain>
    </source>
</reference>
<accession>A0AAV9ZZ93</accession>
<keyword evidence="2" id="KW-1185">Reference proteome</keyword>